<evidence type="ECO:0000256" key="5">
    <source>
        <dbReference type="ARBA" id="ARBA00019143"/>
    </source>
</evidence>
<feature type="domain" description="O-GlcNAc transferase C-terminal" evidence="13">
    <location>
        <begin position="576"/>
        <end position="668"/>
    </location>
</feature>
<evidence type="ECO:0000256" key="7">
    <source>
        <dbReference type="ARBA" id="ARBA00022679"/>
    </source>
</evidence>
<dbReference type="Gene3D" id="1.25.40.10">
    <property type="entry name" value="Tetratricopeptide repeat domain"/>
    <property type="match status" value="3"/>
</dbReference>
<dbReference type="InterPro" id="IPR029489">
    <property type="entry name" value="OGT/SEC/SPY_C"/>
</dbReference>
<evidence type="ECO:0000256" key="10">
    <source>
        <dbReference type="ARBA" id="ARBA00022941"/>
    </source>
</evidence>
<evidence type="ECO:0000256" key="4">
    <source>
        <dbReference type="ARBA" id="ARBA00011970"/>
    </source>
</evidence>
<evidence type="ECO:0000256" key="2">
    <source>
        <dbReference type="ARBA" id="ARBA00004922"/>
    </source>
</evidence>
<keyword evidence="15" id="KW-1185">Reference proteome</keyword>
<dbReference type="Pfam" id="PF13844">
    <property type="entry name" value="Glyco_transf_41"/>
    <property type="match status" value="2"/>
</dbReference>
<dbReference type="GO" id="GO:0009740">
    <property type="term" value="P:gibberellic acid mediated signaling pathway"/>
    <property type="evidence" value="ECO:0007669"/>
    <property type="project" value="UniProtKB-KW"/>
</dbReference>
<protein>
    <recommendedName>
        <fullName evidence="5">Probable UDP-N-acetylglucosamine--peptide N-acetylglucosaminyltransferase SPINDLY</fullName>
        <ecNumber evidence="4">2.4.1.255</ecNumber>
    </recommendedName>
</protein>
<keyword evidence="7" id="KW-0808">Transferase</keyword>
<dbReference type="GO" id="GO:0005634">
    <property type="term" value="C:nucleus"/>
    <property type="evidence" value="ECO:0007669"/>
    <property type="project" value="UniProtKB-SubCell"/>
</dbReference>
<comment type="similarity">
    <text evidence="3">Belongs to the glycosyltransferase 41 family. O-GlcNAc transferase subfamily.</text>
</comment>
<dbReference type="InterPro" id="IPR051939">
    <property type="entry name" value="Glycosyltr_41/O-GlcNAc_trsf"/>
</dbReference>
<sequence length="765" mass="86121">MDQAYRKAQAADPSYKPAAEFLAIVLTDLGTSLKVAGNTEEGIQKYCEALEVDSHYAPAYYNLGVVYSEMMQFDMALTCYEKAALERPLYAEAYCNMGVIYKNQGELEAAIACYERCLTISPNFEIAKNNMAIALTDLGTKVKIEGDINQGVAYYKKALFYNWHYADAMYNLGVSYGEMLNFEMAIVFYELALHFNPRCAEACNNLGVIYKDRDNLDKAVECYQMALSIRPNFSQSLNNLGVVYTVQGKMDAAASMIEKAIIANSSYAEAYNNLGVLYRDAGSITLAIQAYERCLQIDLDSRNAGQNRLLAMNYIDEGSDDKLYDAHREWGKRFMKLYPQYTSWDNSKVADRPLIIGYVSPDYFTHSVSYFIEAPLTHHEYTNYKVIVYSVVVKADAKTLRFKDKVLKKGGLWRDIYGIDEKKVASLVREDKVDILVELTGHTANNKQEQWHADLLLFRLPGSATLTLQHFLFWQITPKVLQVWARILCAVPNSRLVVKCKPFSCDSIRQKFLSTLEELGLESLRVDLLPLIHLNYDHMQAYSLMDISFHTNIQNCFLIYGPLNNNMNLVSFLCSLDTFPYAGTTTTCESLYMGVPCVTMAGSVHAHNVGVSLLSKVGLGRLVAKTEDEYVRLALELASDVTALQELRMSLRELMMKSPVCDGERFTRGLEAAYRNMWLRYCDGDVPSLKRLELLQEHSLANKQVSEKTADKLADPKAQKANATVEVNKQPPTVEVDKQPQITVNGVMSPESSASVKCKSNGHIN</sequence>
<feature type="domain" description="O-GlcNAc transferase C-terminal" evidence="13">
    <location>
        <begin position="341"/>
        <end position="449"/>
    </location>
</feature>
<feature type="repeat" description="TPR" evidence="12">
    <location>
        <begin position="166"/>
        <end position="199"/>
    </location>
</feature>
<feature type="repeat" description="TPR" evidence="12">
    <location>
        <begin position="234"/>
        <end position="267"/>
    </location>
</feature>
<proteinExistence type="inferred from homology"/>
<keyword evidence="8" id="KW-0677">Repeat</keyword>
<dbReference type="Pfam" id="PF00515">
    <property type="entry name" value="TPR_1"/>
    <property type="match status" value="4"/>
</dbReference>
<dbReference type="Gene3D" id="3.40.50.2000">
    <property type="entry name" value="Glycogen Phosphorylase B"/>
    <property type="match status" value="2"/>
</dbReference>
<evidence type="ECO:0000256" key="3">
    <source>
        <dbReference type="ARBA" id="ARBA00005386"/>
    </source>
</evidence>
<comment type="pathway">
    <text evidence="2">Protein modification; protein glycosylation.</text>
</comment>
<dbReference type="AlphaFoldDB" id="A0AAV5DUY3"/>
<keyword evidence="6" id="KW-0328">Glycosyltransferase</keyword>
<dbReference type="SUPFAM" id="SSF48452">
    <property type="entry name" value="TPR-like"/>
    <property type="match status" value="2"/>
</dbReference>
<dbReference type="EMBL" id="BQKI01000071">
    <property type="protein sequence ID" value="GJN13932.1"/>
    <property type="molecule type" value="Genomic_DNA"/>
</dbReference>
<dbReference type="Pfam" id="PF13374">
    <property type="entry name" value="TPR_10"/>
    <property type="match status" value="1"/>
</dbReference>
<reference evidence="14" key="1">
    <citation type="journal article" date="2018" name="DNA Res.">
        <title>Multiple hybrid de novo genome assembly of finger millet, an orphan allotetraploid crop.</title>
        <authorList>
            <person name="Hatakeyama M."/>
            <person name="Aluri S."/>
            <person name="Balachadran M.T."/>
            <person name="Sivarajan S.R."/>
            <person name="Patrignani A."/>
            <person name="Gruter S."/>
            <person name="Poveda L."/>
            <person name="Shimizu-Inatsugi R."/>
            <person name="Baeten J."/>
            <person name="Francoijs K.J."/>
            <person name="Nataraja K.N."/>
            <person name="Reddy Y.A.N."/>
            <person name="Phadnis S."/>
            <person name="Ravikumar R.L."/>
            <person name="Schlapbach R."/>
            <person name="Sreeman S.M."/>
            <person name="Shimizu K.K."/>
        </authorList>
    </citation>
    <scope>NUCLEOTIDE SEQUENCE</scope>
</reference>
<dbReference type="PROSITE" id="PS50293">
    <property type="entry name" value="TPR_REGION"/>
    <property type="match status" value="2"/>
</dbReference>
<evidence type="ECO:0000256" key="6">
    <source>
        <dbReference type="ARBA" id="ARBA00022676"/>
    </source>
</evidence>
<evidence type="ECO:0000256" key="9">
    <source>
        <dbReference type="ARBA" id="ARBA00022803"/>
    </source>
</evidence>
<feature type="repeat" description="TPR" evidence="12">
    <location>
        <begin position="200"/>
        <end position="233"/>
    </location>
</feature>
<accession>A0AAV5DUY3</accession>
<evidence type="ECO:0000259" key="13">
    <source>
        <dbReference type="Pfam" id="PF13844"/>
    </source>
</evidence>
<evidence type="ECO:0000256" key="11">
    <source>
        <dbReference type="ARBA" id="ARBA00023242"/>
    </source>
</evidence>
<evidence type="ECO:0000256" key="8">
    <source>
        <dbReference type="ARBA" id="ARBA00022737"/>
    </source>
</evidence>
<organism evidence="14 15">
    <name type="scientific">Eleusine coracana subsp. coracana</name>
    <dbReference type="NCBI Taxonomy" id="191504"/>
    <lineage>
        <taxon>Eukaryota</taxon>
        <taxon>Viridiplantae</taxon>
        <taxon>Streptophyta</taxon>
        <taxon>Embryophyta</taxon>
        <taxon>Tracheophyta</taxon>
        <taxon>Spermatophyta</taxon>
        <taxon>Magnoliopsida</taxon>
        <taxon>Liliopsida</taxon>
        <taxon>Poales</taxon>
        <taxon>Poaceae</taxon>
        <taxon>PACMAD clade</taxon>
        <taxon>Chloridoideae</taxon>
        <taxon>Cynodonteae</taxon>
        <taxon>Eleusininae</taxon>
        <taxon>Eleusine</taxon>
    </lineage>
</organism>
<evidence type="ECO:0000256" key="12">
    <source>
        <dbReference type="PROSITE-ProRule" id="PRU00339"/>
    </source>
</evidence>
<keyword evidence="10" id="KW-0939">Gibberellin signaling pathway</keyword>
<dbReference type="GO" id="GO:0097363">
    <property type="term" value="F:protein O-acetylglucosaminyltransferase activity"/>
    <property type="evidence" value="ECO:0007669"/>
    <property type="project" value="UniProtKB-EC"/>
</dbReference>
<keyword evidence="11" id="KW-0539">Nucleus</keyword>
<dbReference type="PANTHER" id="PTHR44835:SF1">
    <property type="entry name" value="PROTEIN O-GLCNAC TRANSFERASE"/>
    <property type="match status" value="1"/>
</dbReference>
<reference evidence="14" key="2">
    <citation type="submission" date="2021-12" db="EMBL/GenBank/DDBJ databases">
        <title>Resequencing data analysis of finger millet.</title>
        <authorList>
            <person name="Hatakeyama M."/>
            <person name="Aluri S."/>
            <person name="Balachadran M.T."/>
            <person name="Sivarajan S.R."/>
            <person name="Poveda L."/>
            <person name="Shimizu-Inatsugi R."/>
            <person name="Schlapbach R."/>
            <person name="Sreeman S.M."/>
            <person name="Shimizu K.K."/>
        </authorList>
    </citation>
    <scope>NUCLEOTIDE SEQUENCE</scope>
</reference>
<evidence type="ECO:0000313" key="14">
    <source>
        <dbReference type="EMBL" id="GJN13932.1"/>
    </source>
</evidence>
<evidence type="ECO:0000256" key="1">
    <source>
        <dbReference type="ARBA" id="ARBA00004123"/>
    </source>
</evidence>
<dbReference type="InterPro" id="IPR011990">
    <property type="entry name" value="TPR-like_helical_dom_sf"/>
</dbReference>
<dbReference type="PANTHER" id="PTHR44835">
    <property type="entry name" value="UDP-N-ACETYLGLUCOSAMINE--PEPTIDE N-ACETYLGLUCOSAMINYLTRANSFERASE SPINDLY-RELATED"/>
    <property type="match status" value="1"/>
</dbReference>
<dbReference type="SMART" id="SM00028">
    <property type="entry name" value="TPR"/>
    <property type="match status" value="8"/>
</dbReference>
<dbReference type="Proteomes" id="UP001054889">
    <property type="component" value="Unassembled WGS sequence"/>
</dbReference>
<comment type="subcellular location">
    <subcellularLocation>
        <location evidence="1">Nucleus</location>
    </subcellularLocation>
</comment>
<feature type="repeat" description="TPR" evidence="12">
    <location>
        <begin position="268"/>
        <end position="301"/>
    </location>
</feature>
<dbReference type="Gene3D" id="3.40.50.11380">
    <property type="match status" value="1"/>
</dbReference>
<dbReference type="InterPro" id="IPR019734">
    <property type="entry name" value="TPR_rpt"/>
</dbReference>
<dbReference type="SMART" id="SM00671">
    <property type="entry name" value="SEL1"/>
    <property type="match status" value="4"/>
</dbReference>
<keyword evidence="9 12" id="KW-0802">TPR repeat</keyword>
<dbReference type="PROSITE" id="PS50005">
    <property type="entry name" value="TPR"/>
    <property type="match status" value="6"/>
</dbReference>
<gene>
    <name evidence="14" type="primary">gb00691</name>
    <name evidence="14" type="ORF">PR202_gb00691</name>
</gene>
<comment type="caution">
    <text evidence="14">The sequence shown here is derived from an EMBL/GenBank/DDBJ whole genome shotgun (WGS) entry which is preliminary data.</text>
</comment>
<evidence type="ECO:0000313" key="15">
    <source>
        <dbReference type="Proteomes" id="UP001054889"/>
    </source>
</evidence>
<name>A0AAV5DUY3_ELECO</name>
<dbReference type="EC" id="2.4.1.255" evidence="4"/>
<dbReference type="Pfam" id="PF13181">
    <property type="entry name" value="TPR_8"/>
    <property type="match status" value="1"/>
</dbReference>
<feature type="repeat" description="TPR" evidence="12">
    <location>
        <begin position="91"/>
        <end position="124"/>
    </location>
</feature>
<feature type="repeat" description="TPR" evidence="12">
    <location>
        <begin position="57"/>
        <end position="90"/>
    </location>
</feature>
<dbReference type="InterPro" id="IPR006597">
    <property type="entry name" value="Sel1-like"/>
</dbReference>